<dbReference type="EMBL" id="LWDL01000031">
    <property type="protein sequence ID" value="OQW49732.1"/>
    <property type="molecule type" value="Genomic_DNA"/>
</dbReference>
<dbReference type="Gene3D" id="2.40.10.270">
    <property type="entry name" value="Bacteriophage SPP1 head-tail adaptor protein"/>
    <property type="match status" value="1"/>
</dbReference>
<dbReference type="Pfam" id="PF05521">
    <property type="entry name" value="Phage_HCP"/>
    <property type="match status" value="1"/>
</dbReference>
<proteinExistence type="predicted"/>
<evidence type="ECO:0008006" key="3">
    <source>
        <dbReference type="Google" id="ProtNLM"/>
    </source>
</evidence>
<evidence type="ECO:0000313" key="1">
    <source>
        <dbReference type="EMBL" id="OQW49732.1"/>
    </source>
</evidence>
<comment type="caution">
    <text evidence="1">The sequence shown here is derived from an EMBL/GenBank/DDBJ whole genome shotgun (WGS) entry which is preliminary data.</text>
</comment>
<dbReference type="InterPro" id="IPR008767">
    <property type="entry name" value="Phage_SPP1_head-tail_adaptor"/>
</dbReference>
<dbReference type="AlphaFoldDB" id="A0A1W9HR45"/>
<protein>
    <recommendedName>
        <fullName evidence="3">Head-tail adaptor protein</fullName>
    </recommendedName>
</protein>
<dbReference type="Proteomes" id="UP000192872">
    <property type="component" value="Unassembled WGS sequence"/>
</dbReference>
<accession>A0A1W9HR45</accession>
<organism evidence="1 2">
    <name type="scientific">Candidatus Raskinella chloraquaticus</name>
    <dbReference type="NCBI Taxonomy" id="1951219"/>
    <lineage>
        <taxon>Bacteria</taxon>
        <taxon>Pseudomonadati</taxon>
        <taxon>Pseudomonadota</taxon>
        <taxon>Alphaproteobacteria</taxon>
        <taxon>Hyphomicrobiales</taxon>
        <taxon>Phreatobacteraceae</taxon>
        <taxon>Candidatus Raskinella</taxon>
    </lineage>
</organism>
<evidence type="ECO:0000313" key="2">
    <source>
        <dbReference type="Proteomes" id="UP000192872"/>
    </source>
</evidence>
<sequence>MVSDPGRLRHRFVLEAASDLDDGAGGVVRTFTPAGALWADMTPLGLATRFSDGALESRATHHLRLRNGPAVSLDHRLRLGGDRLFRILAHRSAEPGYRLILVEEIQP</sequence>
<dbReference type="InterPro" id="IPR038666">
    <property type="entry name" value="SSP1_head-tail_sf"/>
</dbReference>
<gene>
    <name evidence="1" type="ORF">A4S15_03225</name>
</gene>
<reference evidence="1 2" key="1">
    <citation type="journal article" date="2017" name="Water Res.">
        <title>Comammox in drinking water systems.</title>
        <authorList>
            <person name="Wang Y."/>
            <person name="Ma L."/>
            <person name="Mao Y."/>
            <person name="Jiang X."/>
            <person name="Xia Y."/>
            <person name="Yu K."/>
            <person name="Li B."/>
            <person name="Zhang T."/>
        </authorList>
    </citation>
    <scope>NUCLEOTIDE SEQUENCE [LARGE SCALE GENOMIC DNA]</scope>
    <source>
        <strain evidence="1">SG_bin8</strain>
    </source>
</reference>
<dbReference type="STRING" id="1827387.A4S15_03225"/>
<name>A0A1W9HR45_9HYPH</name>